<comment type="caution">
    <text evidence="2">The sequence shown here is derived from an EMBL/GenBank/DDBJ whole genome shotgun (WGS) entry which is preliminary data.</text>
</comment>
<name>A0ABS9ZSX0_9SPHI</name>
<organism evidence="2 3">
    <name type="scientific">Pedobacter montanisoli</name>
    <dbReference type="NCBI Taxonomy" id="2923277"/>
    <lineage>
        <taxon>Bacteria</taxon>
        <taxon>Pseudomonadati</taxon>
        <taxon>Bacteroidota</taxon>
        <taxon>Sphingobacteriia</taxon>
        <taxon>Sphingobacteriales</taxon>
        <taxon>Sphingobacteriaceae</taxon>
        <taxon>Pedobacter</taxon>
    </lineage>
</organism>
<gene>
    <name evidence="2" type="ORF">MMF97_03175</name>
</gene>
<dbReference type="Proteomes" id="UP001165460">
    <property type="component" value="Unassembled WGS sequence"/>
</dbReference>
<accession>A0ABS9ZSX0</accession>
<proteinExistence type="predicted"/>
<protein>
    <submittedName>
        <fullName evidence="2">Uncharacterized protein</fullName>
    </submittedName>
</protein>
<evidence type="ECO:0000313" key="3">
    <source>
        <dbReference type="Proteomes" id="UP001165460"/>
    </source>
</evidence>
<keyword evidence="3" id="KW-1185">Reference proteome</keyword>
<evidence type="ECO:0000256" key="1">
    <source>
        <dbReference type="SAM" id="Phobius"/>
    </source>
</evidence>
<evidence type="ECO:0000313" key="2">
    <source>
        <dbReference type="EMBL" id="MCJ0741700.1"/>
    </source>
</evidence>
<keyword evidence="1" id="KW-0472">Membrane</keyword>
<sequence length="107" mass="13107">MAFFIVVPSLPAAAMALYPFILVKKAIYKEDKVLVNHEKIHFRQQLELFILLFYLLYFCFYLFNLLKYKKHALAYSQIPFEKEAYQKELDMNYLKNRPFYFWINFLK</sequence>
<keyword evidence="1" id="KW-1133">Transmembrane helix</keyword>
<reference evidence="2" key="1">
    <citation type="submission" date="2022-03" db="EMBL/GenBank/DDBJ databases">
        <authorList>
            <person name="Woo C.Y."/>
        </authorList>
    </citation>
    <scope>NUCLEOTIDE SEQUENCE</scope>
    <source>
        <strain evidence="2">CYS-01</strain>
    </source>
</reference>
<dbReference type="EMBL" id="JALGBH010000001">
    <property type="protein sequence ID" value="MCJ0741700.1"/>
    <property type="molecule type" value="Genomic_DNA"/>
</dbReference>
<feature type="transmembrane region" description="Helical" evidence="1">
    <location>
        <begin position="48"/>
        <end position="66"/>
    </location>
</feature>
<keyword evidence="1" id="KW-0812">Transmembrane</keyword>
<dbReference type="RefSeq" id="WP_243359085.1">
    <property type="nucleotide sequence ID" value="NZ_JALGBH010000001.1"/>
</dbReference>